<keyword evidence="6" id="KW-1185">Reference proteome</keyword>
<evidence type="ECO:0000313" key="6">
    <source>
        <dbReference type="Proteomes" id="UP000245535"/>
    </source>
</evidence>
<dbReference type="EMBL" id="QGDO01000002">
    <property type="protein sequence ID" value="PWJ42665.1"/>
    <property type="molecule type" value="Genomic_DNA"/>
</dbReference>
<accession>A0A315ZAQ8</accession>
<dbReference type="InterPro" id="IPR000330">
    <property type="entry name" value="SNF2_N"/>
</dbReference>
<evidence type="ECO:0000256" key="2">
    <source>
        <dbReference type="SAM" id="Coils"/>
    </source>
</evidence>
<dbReference type="SMART" id="SM00487">
    <property type="entry name" value="DEXDc"/>
    <property type="match status" value="1"/>
</dbReference>
<dbReference type="InterPro" id="IPR027417">
    <property type="entry name" value="P-loop_NTPase"/>
</dbReference>
<dbReference type="OrthoDB" id="9760715at2"/>
<dbReference type="PROSITE" id="PS51192">
    <property type="entry name" value="HELICASE_ATP_BIND_1"/>
    <property type="match status" value="1"/>
</dbReference>
<keyword evidence="5" id="KW-0067">ATP-binding</keyword>
<keyword evidence="2" id="KW-0175">Coiled coil</keyword>
<keyword evidence="5" id="KW-0347">Helicase</keyword>
<dbReference type="Gene3D" id="3.40.50.300">
    <property type="entry name" value="P-loop containing nucleotide triphosphate hydrolases"/>
    <property type="match status" value="1"/>
</dbReference>
<keyword evidence="1" id="KW-0378">Hydrolase</keyword>
<dbReference type="Gene3D" id="3.40.50.10810">
    <property type="entry name" value="Tandem AAA-ATPase domain"/>
    <property type="match status" value="1"/>
</dbReference>
<evidence type="ECO:0000256" key="1">
    <source>
        <dbReference type="ARBA" id="ARBA00022801"/>
    </source>
</evidence>
<feature type="coiled-coil region" evidence="2">
    <location>
        <begin position="546"/>
        <end position="573"/>
    </location>
</feature>
<organism evidence="5 6">
    <name type="scientific">Sediminitomix flava</name>
    <dbReference type="NCBI Taxonomy" id="379075"/>
    <lineage>
        <taxon>Bacteria</taxon>
        <taxon>Pseudomonadati</taxon>
        <taxon>Bacteroidota</taxon>
        <taxon>Cytophagia</taxon>
        <taxon>Cytophagales</taxon>
        <taxon>Flammeovirgaceae</taxon>
        <taxon>Sediminitomix</taxon>
    </lineage>
</organism>
<keyword evidence="5" id="KW-0547">Nucleotide-binding</keyword>
<dbReference type="Pfam" id="PF00271">
    <property type="entry name" value="Helicase_C"/>
    <property type="match status" value="1"/>
</dbReference>
<dbReference type="InterPro" id="IPR049730">
    <property type="entry name" value="SNF2/RAD54-like_C"/>
</dbReference>
<sequence>MERKHNKKEELNNFLEGLLPSDNLEEAIEILIKEGKNPEAVIQQVMGRVNRAIKKAQSFPKQKHLGVKGIQKSETSNKGIAIIYNYENNQFALEEIELTEEKERVTAEEIYSLRLAKKQLDNYANAVWQEELQALKYKKFPLKAQLRFHLEQEDVVELSFFVKGTLLGEIPMSRAEFEHWITLGYWMDEKQWYPIEKESIEQIKEVLNILDNAGDQILQKVFWLYARRKKYTCLSFVPEEIEPVELHQLSEKQQREKLFTKELYDYQEFGLAWLKGRCLNLEGGILGDDMGLGKTAQVIALVCWLLESGTLENLLIVVPSTLLENWKREFQFFAPKVKTHIHHGAYRGGSHKRLNEQDVVITSYSMIINDQYLFNKIDWGLIVLDEASLIKNHHSERHIALKGISGEVRIAMTGTPVENSLKDLWSITDFSNEGYLESFEEFKKTYIRKSVNETLEQDLSDLKKRVDKIMLRRKKEDVLDNLPDRIDIPQALSLQAFESECYHHRRNEILKSKESKGKILKMIMDLRMYTTHPFLLDKERLQKASLKEMTSNCQKMERTLQLLDEIKERKEKVIIFTEYLDMIDKMKELFEAKYKKEVFHIDGRIDIPERQGAIDKFSAQEGFSMMVLNPRTAGMGLNITSANHVIHYTRQWNPALEEQASARAYRNKQTKDVNIYYMYYVDTIEEVIDKRLQEKRELSDQVIVPIEEMDINEILNFIKE</sequence>
<name>A0A315ZAQ8_SEDFL</name>
<dbReference type="AlphaFoldDB" id="A0A315ZAQ8"/>
<dbReference type="SUPFAM" id="SSF52540">
    <property type="entry name" value="P-loop containing nucleoside triphosphate hydrolases"/>
    <property type="match status" value="2"/>
</dbReference>
<feature type="domain" description="Helicase C-terminal" evidence="4">
    <location>
        <begin position="558"/>
        <end position="714"/>
    </location>
</feature>
<evidence type="ECO:0000259" key="4">
    <source>
        <dbReference type="PROSITE" id="PS51194"/>
    </source>
</evidence>
<dbReference type="InterPro" id="IPR038718">
    <property type="entry name" value="SNF2-like_sf"/>
</dbReference>
<dbReference type="InterPro" id="IPR014001">
    <property type="entry name" value="Helicase_ATP-bd"/>
</dbReference>
<dbReference type="SMART" id="SM00490">
    <property type="entry name" value="HELICc"/>
    <property type="match status" value="1"/>
</dbReference>
<reference evidence="5 6" key="1">
    <citation type="submission" date="2018-03" db="EMBL/GenBank/DDBJ databases">
        <title>Genomic Encyclopedia of Archaeal and Bacterial Type Strains, Phase II (KMG-II): from individual species to whole genera.</title>
        <authorList>
            <person name="Goeker M."/>
        </authorList>
    </citation>
    <scope>NUCLEOTIDE SEQUENCE [LARGE SCALE GENOMIC DNA]</scope>
    <source>
        <strain evidence="5 6">DSM 28229</strain>
    </source>
</reference>
<dbReference type="GO" id="GO:0016787">
    <property type="term" value="F:hydrolase activity"/>
    <property type="evidence" value="ECO:0007669"/>
    <property type="project" value="UniProtKB-KW"/>
</dbReference>
<proteinExistence type="predicted"/>
<feature type="domain" description="Helicase ATP-binding" evidence="3">
    <location>
        <begin position="275"/>
        <end position="434"/>
    </location>
</feature>
<evidence type="ECO:0000313" key="5">
    <source>
        <dbReference type="EMBL" id="PWJ42665.1"/>
    </source>
</evidence>
<gene>
    <name evidence="5" type="ORF">BC781_102210</name>
</gene>
<dbReference type="InterPro" id="IPR001650">
    <property type="entry name" value="Helicase_C-like"/>
</dbReference>
<dbReference type="PROSITE" id="PS51194">
    <property type="entry name" value="HELICASE_CTER"/>
    <property type="match status" value="1"/>
</dbReference>
<dbReference type="Pfam" id="PF00176">
    <property type="entry name" value="SNF2-rel_dom"/>
    <property type="match status" value="1"/>
</dbReference>
<evidence type="ECO:0000259" key="3">
    <source>
        <dbReference type="PROSITE" id="PS51192"/>
    </source>
</evidence>
<dbReference type="CDD" id="cd18793">
    <property type="entry name" value="SF2_C_SNF"/>
    <property type="match status" value="1"/>
</dbReference>
<dbReference type="GO" id="GO:0005524">
    <property type="term" value="F:ATP binding"/>
    <property type="evidence" value="ECO:0007669"/>
    <property type="project" value="InterPro"/>
</dbReference>
<dbReference type="RefSeq" id="WP_109616798.1">
    <property type="nucleotide sequence ID" value="NZ_QGDO01000002.1"/>
</dbReference>
<dbReference type="PANTHER" id="PTHR10799">
    <property type="entry name" value="SNF2/RAD54 HELICASE FAMILY"/>
    <property type="match status" value="1"/>
</dbReference>
<protein>
    <submittedName>
        <fullName evidence="5">Helicase-like protein</fullName>
    </submittedName>
</protein>
<dbReference type="Proteomes" id="UP000245535">
    <property type="component" value="Unassembled WGS sequence"/>
</dbReference>
<dbReference type="GO" id="GO:0004386">
    <property type="term" value="F:helicase activity"/>
    <property type="evidence" value="ECO:0007669"/>
    <property type="project" value="UniProtKB-KW"/>
</dbReference>
<comment type="caution">
    <text evidence="5">The sequence shown here is derived from an EMBL/GenBank/DDBJ whole genome shotgun (WGS) entry which is preliminary data.</text>
</comment>